<dbReference type="Pfam" id="PF22942">
    <property type="entry name" value="DUF7025"/>
    <property type="match status" value="1"/>
</dbReference>
<gene>
    <name evidence="3" type="ORF">K444DRAFT_571892</name>
</gene>
<feature type="compositionally biased region" description="Low complexity" evidence="1">
    <location>
        <begin position="168"/>
        <end position="177"/>
    </location>
</feature>
<organism evidence="3 4">
    <name type="scientific">Hyaloscypha bicolor E</name>
    <dbReference type="NCBI Taxonomy" id="1095630"/>
    <lineage>
        <taxon>Eukaryota</taxon>
        <taxon>Fungi</taxon>
        <taxon>Dikarya</taxon>
        <taxon>Ascomycota</taxon>
        <taxon>Pezizomycotina</taxon>
        <taxon>Leotiomycetes</taxon>
        <taxon>Helotiales</taxon>
        <taxon>Hyaloscyphaceae</taxon>
        <taxon>Hyaloscypha</taxon>
        <taxon>Hyaloscypha bicolor</taxon>
    </lineage>
</organism>
<feature type="domain" description="AAA+ ATPase" evidence="2">
    <location>
        <begin position="854"/>
        <end position="979"/>
    </location>
</feature>
<reference evidence="3 4" key="1">
    <citation type="submission" date="2016-04" db="EMBL/GenBank/DDBJ databases">
        <title>A degradative enzymes factory behind the ericoid mycorrhizal symbiosis.</title>
        <authorList>
            <consortium name="DOE Joint Genome Institute"/>
            <person name="Martino E."/>
            <person name="Morin E."/>
            <person name="Grelet G."/>
            <person name="Kuo A."/>
            <person name="Kohler A."/>
            <person name="Daghino S."/>
            <person name="Barry K."/>
            <person name="Choi C."/>
            <person name="Cichocki N."/>
            <person name="Clum A."/>
            <person name="Copeland A."/>
            <person name="Hainaut M."/>
            <person name="Haridas S."/>
            <person name="Labutti K."/>
            <person name="Lindquist E."/>
            <person name="Lipzen A."/>
            <person name="Khouja H.-R."/>
            <person name="Murat C."/>
            <person name="Ohm R."/>
            <person name="Olson A."/>
            <person name="Spatafora J."/>
            <person name="Veneault-Fourrey C."/>
            <person name="Henrissat B."/>
            <person name="Grigoriev I."/>
            <person name="Martin F."/>
            <person name="Perotto S."/>
        </authorList>
    </citation>
    <scope>NUCLEOTIDE SEQUENCE [LARGE SCALE GENOMIC DNA]</scope>
    <source>
        <strain evidence="3 4">E</strain>
    </source>
</reference>
<evidence type="ECO:0000313" key="3">
    <source>
        <dbReference type="EMBL" id="PMD53309.1"/>
    </source>
</evidence>
<dbReference type="CDD" id="cd19481">
    <property type="entry name" value="RecA-like_protease"/>
    <property type="match status" value="1"/>
</dbReference>
<dbReference type="Proteomes" id="UP000235371">
    <property type="component" value="Unassembled WGS sequence"/>
</dbReference>
<keyword evidence="4" id="KW-1185">Reference proteome</keyword>
<feature type="region of interest" description="Disordered" evidence="1">
    <location>
        <begin position="1"/>
        <end position="262"/>
    </location>
</feature>
<proteinExistence type="predicted"/>
<sequence>MADRYGYSESAYRPRAPYNPYAIDPRSLRASPNDMNDVRRREPPLRERPTTTIEEYAPTAPRPPADIRYPSGPPPAVRGFDHLLTSPKLSSTRIPRAPDPPTLDLADVYVDHKSPAEREKRRSVDFRRADGRRRKRETLYPQRHERDRHDNETRDQRREGEPQHHDVSAPGGSSASDSDSRQKIASRRKSTQRRPATSGNLGLKDVQNLRNLKEELAGKPSDLPRLPPRPPSALTTLAEVSPAFPPSSTLPEVDDPESTPFLRTSLRSAEEQDQQEQPSKSLVRFSAELDRTVTPSTPPQIMFQHEVHKTAPEDPRSDVKSLVDELRDKTTLLQSIISPGSSRRGPSPSNKAHRLSTGPATGDPSIIIYRLSCRDLLTQEELLRYSTTPFEGFIESHGDTRTEYAPMDVMLYIQGNKLKDRKSQHRSTFGTNRDPDPDPFVVGEDFFARVIEPTYIRILSPQIQNVLRKLVLYYPGHDLQGKELLFKEPYRILVHYHTDLQKVAEAYNSEDKTVVLGNNANEPLTTVTCDETTHNHLSILLNSPTYKDHYDCVIEPELRNYANGYASYDMLWLLFKPGDTVLARVRKDLAGFIVLAADHTQDPCGVSPLDRWTIQVWNLAYTGQCLTRQAHEFTIDRYDGLRKIDGLNIFPKRFLKYYDDKVEEELIARGAEYFKIVCGLPAHRRYSGSVIANHLVQYNGEIMVDPSGYLTYAPKRGSSRDTPARSAMQQRAWQPIEKSQITEDEEADHYTHFAKPLDLDGGPRWSKFNNMACDENNMPTPDQLLLFSSHVLGFALRRKEWMIFEMKYVHPVDEDKQAMKRVVLEQSEREILMGMVGDDSIDSRNAEFIEENGRGRVILLYGHPGTGKTFTVECVAKHTNRPLLSLTVADLGTEETTMEAKLAKWLDRATSWNGIVFIDEADIYLERREKEDLSRNSLVTAFLRTMEYHSGTMFLTTNRPGAIDPAFTSRIHLFLGYKDLNPSSRPQVWDGFFNKLEREQRKLRPGVRRLYIPSSTQNFAKNDPMMLELNLNGREIRNILQSAINLARYHARVDGDAEMIDITADLLKKVVENRTQYKNAIKAVDGLSESSRAHD</sequence>
<feature type="compositionally biased region" description="Basic and acidic residues" evidence="1">
    <location>
        <begin position="36"/>
        <end position="49"/>
    </location>
</feature>
<dbReference type="OrthoDB" id="10042665at2759"/>
<dbReference type="InterPro" id="IPR056599">
    <property type="entry name" value="AAA_lid_fung"/>
</dbReference>
<evidence type="ECO:0000313" key="4">
    <source>
        <dbReference type="Proteomes" id="UP000235371"/>
    </source>
</evidence>
<dbReference type="InterPro" id="IPR003959">
    <property type="entry name" value="ATPase_AAA_core"/>
</dbReference>
<dbReference type="GeneID" id="36585411"/>
<feature type="compositionally biased region" description="Basic and acidic residues" evidence="1">
    <location>
        <begin position="109"/>
        <end position="129"/>
    </location>
</feature>
<protein>
    <recommendedName>
        <fullName evidence="2">AAA+ ATPase domain-containing protein</fullName>
    </recommendedName>
</protein>
<dbReference type="PANTHER" id="PTHR46411">
    <property type="entry name" value="FAMILY ATPASE, PUTATIVE-RELATED"/>
    <property type="match status" value="1"/>
</dbReference>
<dbReference type="Pfam" id="PF00004">
    <property type="entry name" value="AAA"/>
    <property type="match status" value="1"/>
</dbReference>
<accession>A0A2J6SRE7</accession>
<dbReference type="EMBL" id="KZ613887">
    <property type="protein sequence ID" value="PMD53309.1"/>
    <property type="molecule type" value="Genomic_DNA"/>
</dbReference>
<dbReference type="AlphaFoldDB" id="A0A2J6SRE7"/>
<dbReference type="PANTHER" id="PTHR46411:SF4">
    <property type="entry name" value="AAA+ ATPASE DOMAIN-CONTAINING PROTEIN"/>
    <property type="match status" value="1"/>
</dbReference>
<dbReference type="InParanoid" id="A0A2J6SRE7"/>
<dbReference type="Pfam" id="PF23232">
    <property type="entry name" value="AAA_lid_13"/>
    <property type="match status" value="1"/>
</dbReference>
<feature type="compositionally biased region" description="Basic and acidic residues" evidence="1">
    <location>
        <begin position="142"/>
        <end position="167"/>
    </location>
</feature>
<dbReference type="GO" id="GO:0005524">
    <property type="term" value="F:ATP binding"/>
    <property type="evidence" value="ECO:0007669"/>
    <property type="project" value="InterPro"/>
</dbReference>
<dbReference type="GO" id="GO:0016887">
    <property type="term" value="F:ATP hydrolysis activity"/>
    <property type="evidence" value="ECO:0007669"/>
    <property type="project" value="InterPro"/>
</dbReference>
<dbReference type="InterPro" id="IPR054289">
    <property type="entry name" value="DUF7025"/>
</dbReference>
<dbReference type="InterPro" id="IPR027417">
    <property type="entry name" value="P-loop_NTPase"/>
</dbReference>
<evidence type="ECO:0000256" key="1">
    <source>
        <dbReference type="SAM" id="MobiDB-lite"/>
    </source>
</evidence>
<evidence type="ECO:0000259" key="2">
    <source>
        <dbReference type="SMART" id="SM00382"/>
    </source>
</evidence>
<name>A0A2J6SRE7_9HELO</name>
<dbReference type="InterPro" id="IPR003593">
    <property type="entry name" value="AAA+_ATPase"/>
</dbReference>
<feature type="compositionally biased region" description="Low complexity" evidence="1">
    <location>
        <begin position="335"/>
        <end position="349"/>
    </location>
</feature>
<dbReference type="STRING" id="1095630.A0A2J6SRE7"/>
<dbReference type="RefSeq" id="XP_024730213.1">
    <property type="nucleotide sequence ID" value="XM_024877334.1"/>
</dbReference>
<feature type="region of interest" description="Disordered" evidence="1">
    <location>
        <begin position="333"/>
        <end position="359"/>
    </location>
</feature>
<dbReference type="SUPFAM" id="SSF52540">
    <property type="entry name" value="P-loop containing nucleoside triphosphate hydrolases"/>
    <property type="match status" value="1"/>
</dbReference>
<dbReference type="SMART" id="SM00382">
    <property type="entry name" value="AAA"/>
    <property type="match status" value="1"/>
</dbReference>
<dbReference type="Gene3D" id="3.40.50.300">
    <property type="entry name" value="P-loop containing nucleotide triphosphate hydrolases"/>
    <property type="match status" value="1"/>
</dbReference>